<reference evidence="2" key="1">
    <citation type="journal article" date="2023" name="G3 (Bethesda)">
        <title>A reference genome for the long-term kleptoplast-retaining sea slug Elysia crispata morphotype clarki.</title>
        <authorList>
            <person name="Eastman K.E."/>
            <person name="Pendleton A.L."/>
            <person name="Shaikh M.A."/>
            <person name="Suttiyut T."/>
            <person name="Ogas R."/>
            <person name="Tomko P."/>
            <person name="Gavelis G."/>
            <person name="Widhalm J.R."/>
            <person name="Wisecaver J.H."/>
        </authorList>
    </citation>
    <scope>NUCLEOTIDE SEQUENCE</scope>
    <source>
        <strain evidence="2">ECLA1</strain>
    </source>
</reference>
<gene>
    <name evidence="2" type="ORF">RRG08_059350</name>
</gene>
<proteinExistence type="predicted"/>
<comment type="caution">
    <text evidence="2">The sequence shown here is derived from an EMBL/GenBank/DDBJ whole genome shotgun (WGS) entry which is preliminary data.</text>
</comment>
<organism evidence="2 3">
    <name type="scientific">Elysia crispata</name>
    <name type="common">lettuce slug</name>
    <dbReference type="NCBI Taxonomy" id="231223"/>
    <lineage>
        <taxon>Eukaryota</taxon>
        <taxon>Metazoa</taxon>
        <taxon>Spiralia</taxon>
        <taxon>Lophotrochozoa</taxon>
        <taxon>Mollusca</taxon>
        <taxon>Gastropoda</taxon>
        <taxon>Heterobranchia</taxon>
        <taxon>Euthyneura</taxon>
        <taxon>Panpulmonata</taxon>
        <taxon>Sacoglossa</taxon>
        <taxon>Placobranchoidea</taxon>
        <taxon>Plakobranchidae</taxon>
        <taxon>Elysia</taxon>
    </lineage>
</organism>
<feature type="compositionally biased region" description="Polar residues" evidence="1">
    <location>
        <begin position="69"/>
        <end position="88"/>
    </location>
</feature>
<keyword evidence="3" id="KW-1185">Reference proteome</keyword>
<evidence type="ECO:0000256" key="1">
    <source>
        <dbReference type="SAM" id="MobiDB-lite"/>
    </source>
</evidence>
<protein>
    <submittedName>
        <fullName evidence="2">Uncharacterized protein</fullName>
    </submittedName>
</protein>
<dbReference type="EMBL" id="JAWDGP010000016">
    <property type="protein sequence ID" value="KAK3804380.1"/>
    <property type="molecule type" value="Genomic_DNA"/>
</dbReference>
<sequence length="107" mass="11548">MKTLGYNNYDGGTDYDNSIEDGLTIIDMKHIQFQDDGDATGKAQEIEGEGASFPPWTYSFRSPCSQTFNTSNTSTDVPGNLIDAQQTPGFPDVSDASNGADKLARQS</sequence>
<feature type="region of interest" description="Disordered" evidence="1">
    <location>
        <begin position="69"/>
        <end position="107"/>
    </location>
</feature>
<evidence type="ECO:0000313" key="2">
    <source>
        <dbReference type="EMBL" id="KAK3804380.1"/>
    </source>
</evidence>
<dbReference type="AlphaFoldDB" id="A0AAE1BE19"/>
<dbReference type="Proteomes" id="UP001283361">
    <property type="component" value="Unassembled WGS sequence"/>
</dbReference>
<evidence type="ECO:0000313" key="3">
    <source>
        <dbReference type="Proteomes" id="UP001283361"/>
    </source>
</evidence>
<accession>A0AAE1BE19</accession>
<name>A0AAE1BE19_9GAST</name>